<evidence type="ECO:0000313" key="1">
    <source>
        <dbReference type="EMBL" id="RYR51273.1"/>
    </source>
</evidence>
<dbReference type="PANTHER" id="PTHR47074:SF11">
    <property type="entry name" value="REVERSE TRANSCRIPTASE-LIKE PROTEIN"/>
    <property type="match status" value="1"/>
</dbReference>
<dbReference type="InterPro" id="IPR052929">
    <property type="entry name" value="RNase_H-like_EbsB-rel"/>
</dbReference>
<sequence length="115" mass="12857">MKVCTGSDYELCSSRVCFLAWEVWKARNQAVHQRSKPSPLLVINNTKQMEIEFADFVGEPAINSIHGRRTVRRITWRPPPPGWIKCNVDAAFLEVFSGGATAAVFRDHAGNLLTA</sequence>
<dbReference type="PANTHER" id="PTHR47074">
    <property type="entry name" value="BNAC02G40300D PROTEIN"/>
    <property type="match status" value="1"/>
</dbReference>
<dbReference type="AlphaFoldDB" id="A0A445CK38"/>
<dbReference type="STRING" id="3818.A0A445CK38"/>
<protein>
    <recommendedName>
        <fullName evidence="3">RNase H type-1 domain-containing protein</fullName>
    </recommendedName>
</protein>
<evidence type="ECO:0000313" key="2">
    <source>
        <dbReference type="Proteomes" id="UP000289738"/>
    </source>
</evidence>
<proteinExistence type="predicted"/>
<name>A0A445CK38_ARAHY</name>
<reference evidence="1 2" key="1">
    <citation type="submission" date="2019-01" db="EMBL/GenBank/DDBJ databases">
        <title>Sequencing of cultivated peanut Arachis hypogaea provides insights into genome evolution and oil improvement.</title>
        <authorList>
            <person name="Chen X."/>
        </authorList>
    </citation>
    <scope>NUCLEOTIDE SEQUENCE [LARGE SCALE GENOMIC DNA]</scope>
    <source>
        <strain evidence="2">cv. Fuhuasheng</strain>
        <tissue evidence="1">Leaves</tissue>
    </source>
</reference>
<organism evidence="1 2">
    <name type="scientific">Arachis hypogaea</name>
    <name type="common">Peanut</name>
    <dbReference type="NCBI Taxonomy" id="3818"/>
    <lineage>
        <taxon>Eukaryota</taxon>
        <taxon>Viridiplantae</taxon>
        <taxon>Streptophyta</taxon>
        <taxon>Embryophyta</taxon>
        <taxon>Tracheophyta</taxon>
        <taxon>Spermatophyta</taxon>
        <taxon>Magnoliopsida</taxon>
        <taxon>eudicotyledons</taxon>
        <taxon>Gunneridae</taxon>
        <taxon>Pentapetalae</taxon>
        <taxon>rosids</taxon>
        <taxon>fabids</taxon>
        <taxon>Fabales</taxon>
        <taxon>Fabaceae</taxon>
        <taxon>Papilionoideae</taxon>
        <taxon>50 kb inversion clade</taxon>
        <taxon>dalbergioids sensu lato</taxon>
        <taxon>Dalbergieae</taxon>
        <taxon>Pterocarpus clade</taxon>
        <taxon>Arachis</taxon>
    </lineage>
</organism>
<accession>A0A445CK38</accession>
<dbReference type="EMBL" id="SDMP01000006">
    <property type="protein sequence ID" value="RYR51273.1"/>
    <property type="molecule type" value="Genomic_DNA"/>
</dbReference>
<comment type="caution">
    <text evidence="1">The sequence shown here is derived from an EMBL/GenBank/DDBJ whole genome shotgun (WGS) entry which is preliminary data.</text>
</comment>
<keyword evidence="2" id="KW-1185">Reference proteome</keyword>
<dbReference type="Proteomes" id="UP000289738">
    <property type="component" value="Chromosome A06"/>
</dbReference>
<gene>
    <name evidence="1" type="ORF">Ahy_A06g026297</name>
</gene>
<evidence type="ECO:0008006" key="3">
    <source>
        <dbReference type="Google" id="ProtNLM"/>
    </source>
</evidence>